<protein>
    <submittedName>
        <fullName evidence="1">Uncharacterized protein</fullName>
    </submittedName>
</protein>
<proteinExistence type="predicted"/>
<dbReference type="AlphaFoldDB" id="A0A9D2H4X1"/>
<accession>A0A9D2H4X1</accession>
<sequence length="65" mass="7415">MHDIHTWWPKLSISAKHALVEAPGEPLTDEVREEIQAITGEEIPRAAVLSHEDVEFIDTQREQVD</sequence>
<organism evidence="1 2">
    <name type="scientific">Candidatus Microbacterium stercoravium</name>
    <dbReference type="NCBI Taxonomy" id="2838697"/>
    <lineage>
        <taxon>Bacteria</taxon>
        <taxon>Bacillati</taxon>
        <taxon>Actinomycetota</taxon>
        <taxon>Actinomycetes</taxon>
        <taxon>Micrococcales</taxon>
        <taxon>Microbacteriaceae</taxon>
        <taxon>Microbacterium</taxon>
    </lineage>
</organism>
<evidence type="ECO:0000313" key="1">
    <source>
        <dbReference type="EMBL" id="HJA03610.1"/>
    </source>
</evidence>
<dbReference type="EMBL" id="DXAM01000028">
    <property type="protein sequence ID" value="HJA03610.1"/>
    <property type="molecule type" value="Genomic_DNA"/>
</dbReference>
<dbReference type="Proteomes" id="UP000824220">
    <property type="component" value="Unassembled WGS sequence"/>
</dbReference>
<comment type="caution">
    <text evidence="1">The sequence shown here is derived from an EMBL/GenBank/DDBJ whole genome shotgun (WGS) entry which is preliminary data.</text>
</comment>
<reference evidence="1" key="1">
    <citation type="journal article" date="2021" name="PeerJ">
        <title>Extensive microbial diversity within the chicken gut microbiome revealed by metagenomics and culture.</title>
        <authorList>
            <person name="Gilroy R."/>
            <person name="Ravi A."/>
            <person name="Getino M."/>
            <person name="Pursley I."/>
            <person name="Horton D.L."/>
            <person name="Alikhan N.F."/>
            <person name="Baker D."/>
            <person name="Gharbi K."/>
            <person name="Hall N."/>
            <person name="Watson M."/>
            <person name="Adriaenssens E.M."/>
            <person name="Foster-Nyarko E."/>
            <person name="Jarju S."/>
            <person name="Secka A."/>
            <person name="Antonio M."/>
            <person name="Oren A."/>
            <person name="Chaudhuri R.R."/>
            <person name="La Ragione R."/>
            <person name="Hildebrand F."/>
            <person name="Pallen M.J."/>
        </authorList>
    </citation>
    <scope>NUCLEOTIDE SEQUENCE</scope>
    <source>
        <strain evidence="1">ChiHjej8B7-3636</strain>
    </source>
</reference>
<gene>
    <name evidence="1" type="ORF">H9800_01970</name>
</gene>
<reference evidence="1" key="2">
    <citation type="submission" date="2021-04" db="EMBL/GenBank/DDBJ databases">
        <authorList>
            <person name="Gilroy R."/>
        </authorList>
    </citation>
    <scope>NUCLEOTIDE SEQUENCE</scope>
    <source>
        <strain evidence="1">ChiHjej8B7-3636</strain>
    </source>
</reference>
<name>A0A9D2H4X1_9MICO</name>
<evidence type="ECO:0000313" key="2">
    <source>
        <dbReference type="Proteomes" id="UP000824220"/>
    </source>
</evidence>